<proteinExistence type="predicted"/>
<accession>A0A317PJC4</accession>
<dbReference type="OrthoDB" id="7851346at2"/>
<comment type="caution">
    <text evidence="2">The sequence shown here is derived from an EMBL/GenBank/DDBJ whole genome shotgun (WGS) entry which is preliminary data.</text>
</comment>
<name>A0A317PJC4_9HYPH</name>
<reference evidence="2 3" key="1">
    <citation type="submission" date="2018-05" db="EMBL/GenBank/DDBJ databases">
        <title>Genomic Encyclopedia of Type Strains, Phase IV (KMG-IV): sequencing the most valuable type-strain genomes for metagenomic binning, comparative biology and taxonomic classification.</title>
        <authorList>
            <person name="Goeker M."/>
        </authorList>
    </citation>
    <scope>NUCLEOTIDE SEQUENCE [LARGE SCALE GENOMIC DNA]</scope>
    <source>
        <strain evidence="2 3">DSM 16791</strain>
    </source>
</reference>
<organism evidence="2 3">
    <name type="scientific">Hoeflea marina</name>
    <dbReference type="NCBI Taxonomy" id="274592"/>
    <lineage>
        <taxon>Bacteria</taxon>
        <taxon>Pseudomonadati</taxon>
        <taxon>Pseudomonadota</taxon>
        <taxon>Alphaproteobacteria</taxon>
        <taxon>Hyphomicrobiales</taxon>
        <taxon>Rhizobiaceae</taxon>
        <taxon>Hoeflea</taxon>
    </lineage>
</organism>
<dbReference type="AlphaFoldDB" id="A0A317PJC4"/>
<keyword evidence="3" id="KW-1185">Reference proteome</keyword>
<feature type="region of interest" description="Disordered" evidence="1">
    <location>
        <begin position="1"/>
        <end position="47"/>
    </location>
</feature>
<evidence type="ECO:0000313" key="2">
    <source>
        <dbReference type="EMBL" id="PWV97697.1"/>
    </source>
</evidence>
<gene>
    <name evidence="2" type="ORF">DFR52_106222</name>
</gene>
<dbReference type="RefSeq" id="WP_110033989.1">
    <property type="nucleotide sequence ID" value="NZ_QGTR01000006.1"/>
</dbReference>
<evidence type="ECO:0008006" key="4">
    <source>
        <dbReference type="Google" id="ProtNLM"/>
    </source>
</evidence>
<evidence type="ECO:0000313" key="3">
    <source>
        <dbReference type="Proteomes" id="UP000246352"/>
    </source>
</evidence>
<dbReference type="Proteomes" id="UP000246352">
    <property type="component" value="Unassembled WGS sequence"/>
</dbReference>
<evidence type="ECO:0000256" key="1">
    <source>
        <dbReference type="SAM" id="MobiDB-lite"/>
    </source>
</evidence>
<feature type="compositionally biased region" description="Polar residues" evidence="1">
    <location>
        <begin position="28"/>
        <end position="39"/>
    </location>
</feature>
<dbReference type="EMBL" id="QGTR01000006">
    <property type="protein sequence ID" value="PWV97697.1"/>
    <property type="molecule type" value="Genomic_DNA"/>
</dbReference>
<protein>
    <recommendedName>
        <fullName evidence="4">Tail assembly chaperone E/41/14-like protein</fullName>
    </recommendedName>
</protein>
<sequence length="149" mass="16333">MTKPSDTHVAISDIPLPPEDQWEGLENQPDSKSAPSQSRTEVKRAPVEPAKLDFIGTGHFLTIPLKHPFHHPETGKPVTEITIRRLLTSEMEDAIAGALDGEFSNFILYARMTGLSVPILRGLIDEDGARVTDAAYDFLPPVFRAESGS</sequence>